<evidence type="ECO:0000313" key="3">
    <source>
        <dbReference type="Proteomes" id="UP000317982"/>
    </source>
</evidence>
<dbReference type="InParanoid" id="A0A545AN95"/>
<name>A0A545AN95_9ACTN</name>
<sequence>MSTPWLSTVRRCRSDRGAVSAELALATPLLLLLLMLVVQAALGWHAVHVADATVTRAADAARLAGATDADGQAAAEEVLRQLGPGLLTDATVSVTHTGGEVTVKLTAHSPTVVPGLTWTVRRHATAPIERPTVASPS</sequence>
<organism evidence="2 3">
    <name type="scientific">Cryptosporangium phraense</name>
    <dbReference type="NCBI Taxonomy" id="2593070"/>
    <lineage>
        <taxon>Bacteria</taxon>
        <taxon>Bacillati</taxon>
        <taxon>Actinomycetota</taxon>
        <taxon>Actinomycetes</taxon>
        <taxon>Cryptosporangiales</taxon>
        <taxon>Cryptosporangiaceae</taxon>
        <taxon>Cryptosporangium</taxon>
    </lineage>
</organism>
<evidence type="ECO:0000313" key="2">
    <source>
        <dbReference type="EMBL" id="TQS42766.1"/>
    </source>
</evidence>
<feature type="domain" description="TadE-like" evidence="1">
    <location>
        <begin position="17"/>
        <end position="58"/>
    </location>
</feature>
<accession>A0A545AN95</accession>
<dbReference type="AlphaFoldDB" id="A0A545AN95"/>
<dbReference type="RefSeq" id="WP_142706635.1">
    <property type="nucleotide sequence ID" value="NZ_VIRS01000016.1"/>
</dbReference>
<proteinExistence type="predicted"/>
<dbReference type="OrthoDB" id="5187619at2"/>
<gene>
    <name evidence="2" type="ORF">FL583_22130</name>
</gene>
<dbReference type="Proteomes" id="UP000317982">
    <property type="component" value="Unassembled WGS sequence"/>
</dbReference>
<dbReference type="Pfam" id="PF07811">
    <property type="entry name" value="TadE"/>
    <property type="match status" value="1"/>
</dbReference>
<evidence type="ECO:0000259" key="1">
    <source>
        <dbReference type="Pfam" id="PF07811"/>
    </source>
</evidence>
<dbReference type="InterPro" id="IPR012495">
    <property type="entry name" value="TadE-like_dom"/>
</dbReference>
<comment type="caution">
    <text evidence="2">The sequence shown here is derived from an EMBL/GenBank/DDBJ whole genome shotgun (WGS) entry which is preliminary data.</text>
</comment>
<reference evidence="2 3" key="1">
    <citation type="submission" date="2019-07" db="EMBL/GenBank/DDBJ databases">
        <title>Cryptosporangium phraense sp. nov., isolated from plant litter.</title>
        <authorList>
            <person name="Suriyachadkun C."/>
        </authorList>
    </citation>
    <scope>NUCLEOTIDE SEQUENCE [LARGE SCALE GENOMIC DNA]</scope>
    <source>
        <strain evidence="2 3">A-T 5661</strain>
    </source>
</reference>
<protein>
    <submittedName>
        <fullName evidence="2">Pilus assembly protein</fullName>
    </submittedName>
</protein>
<dbReference type="EMBL" id="VIRS01000016">
    <property type="protein sequence ID" value="TQS42766.1"/>
    <property type="molecule type" value="Genomic_DNA"/>
</dbReference>
<keyword evidence="3" id="KW-1185">Reference proteome</keyword>